<keyword evidence="4" id="KW-1185">Reference proteome</keyword>
<dbReference type="EMBL" id="JAZGQL010000014">
    <property type="protein sequence ID" value="MEE6308900.1"/>
    <property type="molecule type" value="Genomic_DNA"/>
</dbReference>
<gene>
    <name evidence="3" type="ORF">V1634_18875</name>
</gene>
<feature type="region of interest" description="Disordered" evidence="1">
    <location>
        <begin position="26"/>
        <end position="80"/>
    </location>
</feature>
<keyword evidence="2" id="KW-0732">Signal</keyword>
<reference evidence="3 4" key="1">
    <citation type="submission" date="2024-01" db="EMBL/GenBank/DDBJ databases">
        <title>Genome insights into Plantactinospora veratri sp. nov.</title>
        <authorList>
            <person name="Wang L."/>
        </authorList>
    </citation>
    <scope>NUCLEOTIDE SEQUENCE [LARGE SCALE GENOMIC DNA]</scope>
    <source>
        <strain evidence="3 4">NEAU-FHS4</strain>
    </source>
</reference>
<dbReference type="Proteomes" id="UP001339911">
    <property type="component" value="Unassembled WGS sequence"/>
</dbReference>
<name>A0ABU7SG35_9ACTN</name>
<sequence>MVLGVLLAPVLAAGCGSAPVAPLPGQWPTPTPSGTATASPISEVSSPPSGAPLPSATPAVSAPAGTPRRTRTPPRTSPTVDLSPACLPAVIYTVDGSDPAAMPEALCLTVAAILRIQNVGPGTVTATPPEQVAQHWEGGVVDCRMLRPGTVTVEITGETGSHTITVLVVE</sequence>
<comment type="caution">
    <text evidence="3">The sequence shown here is derived from an EMBL/GenBank/DDBJ whole genome shotgun (WGS) entry which is preliminary data.</text>
</comment>
<evidence type="ECO:0000256" key="1">
    <source>
        <dbReference type="SAM" id="MobiDB-lite"/>
    </source>
</evidence>
<proteinExistence type="predicted"/>
<accession>A0ABU7SG35</accession>
<dbReference type="RefSeq" id="WP_331209188.1">
    <property type="nucleotide sequence ID" value="NZ_JAZGQL010000014.1"/>
</dbReference>
<protein>
    <submittedName>
        <fullName evidence="3">Uncharacterized protein</fullName>
    </submittedName>
</protein>
<evidence type="ECO:0000313" key="4">
    <source>
        <dbReference type="Proteomes" id="UP001339911"/>
    </source>
</evidence>
<feature type="compositionally biased region" description="Low complexity" evidence="1">
    <location>
        <begin position="32"/>
        <end position="59"/>
    </location>
</feature>
<evidence type="ECO:0000313" key="3">
    <source>
        <dbReference type="EMBL" id="MEE6308900.1"/>
    </source>
</evidence>
<feature type="chain" id="PRO_5046866884" evidence="2">
    <location>
        <begin position="21"/>
        <end position="170"/>
    </location>
</feature>
<organism evidence="3 4">
    <name type="scientific">Plantactinospora veratri</name>
    <dbReference type="NCBI Taxonomy" id="1436122"/>
    <lineage>
        <taxon>Bacteria</taxon>
        <taxon>Bacillati</taxon>
        <taxon>Actinomycetota</taxon>
        <taxon>Actinomycetes</taxon>
        <taxon>Micromonosporales</taxon>
        <taxon>Micromonosporaceae</taxon>
        <taxon>Plantactinospora</taxon>
    </lineage>
</organism>
<feature type="signal peptide" evidence="2">
    <location>
        <begin position="1"/>
        <end position="20"/>
    </location>
</feature>
<evidence type="ECO:0000256" key="2">
    <source>
        <dbReference type="SAM" id="SignalP"/>
    </source>
</evidence>